<dbReference type="RefSeq" id="WP_123631502.1">
    <property type="nucleotide sequence ID" value="NZ_AYKH01000023.1"/>
</dbReference>
<sequence>MLETLIVLMALLPFIWAHYLVRRHTRYPMTTHALLIGPGLFFGGVCAFYARIDPAGSDGLAAFFAGFGAVHLPGAVVLSIKHARARGH</sequence>
<gene>
    <name evidence="2" type="ORF">SAOR_11215</name>
</gene>
<dbReference type="Proteomes" id="UP000283993">
    <property type="component" value="Unassembled WGS sequence"/>
</dbReference>
<dbReference type="EMBL" id="AYKH01000023">
    <property type="protein sequence ID" value="ROO26320.1"/>
    <property type="molecule type" value="Genomic_DNA"/>
</dbReference>
<organism evidence="2 3">
    <name type="scientific">Salinisphaera orenii MK-B5</name>
    <dbReference type="NCBI Taxonomy" id="856730"/>
    <lineage>
        <taxon>Bacteria</taxon>
        <taxon>Pseudomonadati</taxon>
        <taxon>Pseudomonadota</taxon>
        <taxon>Gammaproteobacteria</taxon>
        <taxon>Salinisphaerales</taxon>
        <taxon>Salinisphaeraceae</taxon>
        <taxon>Salinisphaera</taxon>
    </lineage>
</organism>
<keyword evidence="1" id="KW-0812">Transmembrane</keyword>
<dbReference type="AlphaFoldDB" id="A0A423PL42"/>
<accession>A0A423PL42</accession>
<keyword evidence="1" id="KW-1133">Transmembrane helix</keyword>
<feature type="transmembrane region" description="Helical" evidence="1">
    <location>
        <begin position="6"/>
        <end position="21"/>
    </location>
</feature>
<proteinExistence type="predicted"/>
<keyword evidence="3" id="KW-1185">Reference proteome</keyword>
<evidence type="ECO:0000313" key="2">
    <source>
        <dbReference type="EMBL" id="ROO26320.1"/>
    </source>
</evidence>
<comment type="caution">
    <text evidence="2">The sequence shown here is derived from an EMBL/GenBank/DDBJ whole genome shotgun (WGS) entry which is preliminary data.</text>
</comment>
<evidence type="ECO:0000313" key="3">
    <source>
        <dbReference type="Proteomes" id="UP000283993"/>
    </source>
</evidence>
<keyword evidence="1" id="KW-0472">Membrane</keyword>
<feature type="transmembrane region" description="Helical" evidence="1">
    <location>
        <begin position="33"/>
        <end position="50"/>
    </location>
</feature>
<feature type="transmembrane region" description="Helical" evidence="1">
    <location>
        <begin position="62"/>
        <end position="80"/>
    </location>
</feature>
<protein>
    <submittedName>
        <fullName evidence="2">Uncharacterized protein</fullName>
    </submittedName>
</protein>
<evidence type="ECO:0000256" key="1">
    <source>
        <dbReference type="SAM" id="Phobius"/>
    </source>
</evidence>
<reference evidence="2 3" key="1">
    <citation type="submission" date="2013-10" db="EMBL/GenBank/DDBJ databases">
        <title>Salinisphaera orenii MK-B5 Genome Sequencing.</title>
        <authorList>
            <person name="Lai Q."/>
            <person name="Li C."/>
            <person name="Shao Z."/>
        </authorList>
    </citation>
    <scope>NUCLEOTIDE SEQUENCE [LARGE SCALE GENOMIC DNA]</scope>
    <source>
        <strain evidence="2 3">MK-B5</strain>
    </source>
</reference>
<name>A0A423PL42_9GAMM</name>